<evidence type="ECO:0000313" key="2">
    <source>
        <dbReference type="Proteomes" id="UP000219452"/>
    </source>
</evidence>
<organism evidence="1 2">
    <name type="scientific">Spirosoma fluviale</name>
    <dbReference type="NCBI Taxonomy" id="1597977"/>
    <lineage>
        <taxon>Bacteria</taxon>
        <taxon>Pseudomonadati</taxon>
        <taxon>Bacteroidota</taxon>
        <taxon>Cytophagia</taxon>
        <taxon>Cytophagales</taxon>
        <taxon>Cytophagaceae</taxon>
        <taxon>Spirosoma</taxon>
    </lineage>
</organism>
<dbReference type="RefSeq" id="WP_179830139.1">
    <property type="nucleotide sequence ID" value="NZ_OCNH01000001.1"/>
</dbReference>
<sequence>MEQLFEDSAPIEVVKSQRPSNKKSAILERYPKAFSDLQLTLQDGTFHQSH</sequence>
<accession>A0A286FD20</accession>
<dbReference type="Proteomes" id="UP000219452">
    <property type="component" value="Unassembled WGS sequence"/>
</dbReference>
<reference evidence="2" key="1">
    <citation type="submission" date="2017-09" db="EMBL/GenBank/DDBJ databases">
        <authorList>
            <person name="Varghese N."/>
            <person name="Submissions S."/>
        </authorList>
    </citation>
    <scope>NUCLEOTIDE SEQUENCE [LARGE SCALE GENOMIC DNA]</scope>
    <source>
        <strain evidence="2">DSM 29961</strain>
    </source>
</reference>
<name>A0A286FD20_9BACT</name>
<protein>
    <submittedName>
        <fullName evidence="1">Uncharacterized protein</fullName>
    </submittedName>
</protein>
<evidence type="ECO:0000313" key="1">
    <source>
        <dbReference type="EMBL" id="SOD81083.1"/>
    </source>
</evidence>
<dbReference type="AlphaFoldDB" id="A0A286FD20"/>
<proteinExistence type="predicted"/>
<gene>
    <name evidence="1" type="ORF">SAMN06269250_1668</name>
</gene>
<dbReference type="EMBL" id="OCNH01000001">
    <property type="protein sequence ID" value="SOD81083.1"/>
    <property type="molecule type" value="Genomic_DNA"/>
</dbReference>
<keyword evidence="2" id="KW-1185">Reference proteome</keyword>